<dbReference type="InterPro" id="IPR050300">
    <property type="entry name" value="GDXG_lipolytic_enzyme"/>
</dbReference>
<dbReference type="InterPro" id="IPR013094">
    <property type="entry name" value="AB_hydrolase_3"/>
</dbReference>
<dbReference type="InterPro" id="IPR033140">
    <property type="entry name" value="Lipase_GDXG_put_SER_AS"/>
</dbReference>
<comment type="similarity">
    <text evidence="1">Belongs to the 'GDXG' lipolytic enzyme family.</text>
</comment>
<dbReference type="OrthoDB" id="5354320at2759"/>
<sequence length="489" mass="54467">MASLNLTLIQQYLVRIPLVLVTAIRRLLQLSPVQDRVSVQMELLVTFVRSFLTLEDSVSKMAEVRLTDSTTKGYMWISNVTVPKPAEDDVLEALVKAIRHRSEGGETFDVPDVRAVEAEWTGYRKGASEDTPIPDISDADKYERLMEDVDDDMTIFYAHGGAYHMMDPCTHRSTTTALARLSRSRCFSIRYRLCPQHPFPAGLLDALVAYLSLLSPAEGALYEAVPAKKIVFAGDSAGGGLCLGLLQTLLTLREIIPSKTIRFHGKDVPLDLPAGIATTSPWCDITRSLPSTFENAKYDYVPPPPQRPGTIFTPLPFPPDHLWPTVPPRVDLYANANMMAHPFTSPAASPKGIWKGGPPMYIAVGEELLHDDGVYMARKAHRDGVNVVLERYEGMPHCFALLAPNVPQSQRCLKGWAKFCVDTVHDRVKGCGEAQFFNHSLTKTDIRSLDDIGTLTDDEVEKLIKAGRDWRIDGEHLLQKVWKEQELDS</sequence>
<evidence type="ECO:0000313" key="5">
    <source>
        <dbReference type="EMBL" id="OAL65120.1"/>
    </source>
</evidence>
<dbReference type="InterPro" id="IPR029058">
    <property type="entry name" value="AB_hydrolase_fold"/>
</dbReference>
<organism evidence="5 6">
    <name type="scientific">Trichophyton rubrum</name>
    <name type="common">Athlete's foot fungus</name>
    <name type="synonym">Epidermophyton rubrum</name>
    <dbReference type="NCBI Taxonomy" id="5551"/>
    <lineage>
        <taxon>Eukaryota</taxon>
        <taxon>Fungi</taxon>
        <taxon>Dikarya</taxon>
        <taxon>Ascomycota</taxon>
        <taxon>Pezizomycotina</taxon>
        <taxon>Eurotiomycetes</taxon>
        <taxon>Eurotiomycetidae</taxon>
        <taxon>Onygenales</taxon>
        <taxon>Arthrodermataceae</taxon>
        <taxon>Trichophyton</taxon>
    </lineage>
</organism>
<feature type="active site" evidence="3">
    <location>
        <position position="236"/>
    </location>
</feature>
<dbReference type="PROSITE" id="PS01174">
    <property type="entry name" value="LIPASE_GDXG_SER"/>
    <property type="match status" value="1"/>
</dbReference>
<protein>
    <submittedName>
        <fullName evidence="5">Lipase/esterase</fullName>
    </submittedName>
</protein>
<accession>A0A178EYC4</accession>
<name>A0A178EYC4_TRIRU</name>
<dbReference type="SUPFAM" id="SSF53474">
    <property type="entry name" value="alpha/beta-Hydrolases"/>
    <property type="match status" value="1"/>
</dbReference>
<dbReference type="VEuPathDB" id="FungiDB:TERG_06720"/>
<dbReference type="Pfam" id="PF07859">
    <property type="entry name" value="Abhydrolase_3"/>
    <property type="match status" value="2"/>
</dbReference>
<feature type="domain" description="Alpha/beta hydrolase fold-3" evidence="4">
    <location>
        <begin position="155"/>
        <end position="293"/>
    </location>
</feature>
<dbReference type="PANTHER" id="PTHR48081">
    <property type="entry name" value="AB HYDROLASE SUPERFAMILY PROTEIN C4A8.06C"/>
    <property type="match status" value="1"/>
</dbReference>
<gene>
    <name evidence="5" type="ORF">A7C99_3602</name>
</gene>
<dbReference type="GO" id="GO:0016787">
    <property type="term" value="F:hydrolase activity"/>
    <property type="evidence" value="ECO:0007669"/>
    <property type="project" value="UniProtKB-KW"/>
</dbReference>
<evidence type="ECO:0000259" key="4">
    <source>
        <dbReference type="Pfam" id="PF07859"/>
    </source>
</evidence>
<dbReference type="EMBL" id="LHPM01000014">
    <property type="protein sequence ID" value="OAL65120.1"/>
    <property type="molecule type" value="Genomic_DNA"/>
</dbReference>
<evidence type="ECO:0000256" key="3">
    <source>
        <dbReference type="PROSITE-ProRule" id="PRU10038"/>
    </source>
</evidence>
<comment type="caution">
    <text evidence="5">The sequence shown here is derived from an EMBL/GenBank/DDBJ whole genome shotgun (WGS) entry which is preliminary data.</text>
</comment>
<dbReference type="Gene3D" id="3.40.50.1820">
    <property type="entry name" value="alpha/beta hydrolase"/>
    <property type="match status" value="1"/>
</dbReference>
<dbReference type="Proteomes" id="UP000243015">
    <property type="component" value="Unassembled WGS sequence"/>
</dbReference>
<dbReference type="AlphaFoldDB" id="A0A178EYC4"/>
<evidence type="ECO:0000256" key="2">
    <source>
        <dbReference type="ARBA" id="ARBA00022801"/>
    </source>
</evidence>
<dbReference type="PANTHER" id="PTHR48081:SF25">
    <property type="entry name" value="PUTATIVE (AFU_ORTHOLOGUE AFUA_3G11560)-RELATED"/>
    <property type="match status" value="1"/>
</dbReference>
<keyword evidence="2" id="KW-0378">Hydrolase</keyword>
<feature type="domain" description="Alpha/beta hydrolase fold-3" evidence="4">
    <location>
        <begin position="331"/>
        <end position="400"/>
    </location>
</feature>
<reference evidence="5 6" key="1">
    <citation type="submission" date="2016-05" db="EMBL/GenBank/DDBJ databases">
        <title>Genome sequencing of Trichophyton rubrum CMCC(F)T1i isolated from hair.</title>
        <authorList>
            <person name="Zhan P."/>
            <person name="Tao Y."/>
            <person name="Liu W."/>
        </authorList>
    </citation>
    <scope>NUCLEOTIDE SEQUENCE [LARGE SCALE GENOMIC DNA]</scope>
    <source>
        <strain evidence="6">CMCC(F)T1i</strain>
    </source>
</reference>
<evidence type="ECO:0000313" key="6">
    <source>
        <dbReference type="Proteomes" id="UP000243015"/>
    </source>
</evidence>
<evidence type="ECO:0000256" key="1">
    <source>
        <dbReference type="ARBA" id="ARBA00010515"/>
    </source>
</evidence>
<proteinExistence type="inferred from homology"/>